<dbReference type="PANTHER" id="PTHR15615:SF108">
    <property type="entry name" value="PROTEIN CNPPD1"/>
    <property type="match status" value="1"/>
</dbReference>
<feature type="compositionally biased region" description="Polar residues" evidence="1">
    <location>
        <begin position="86"/>
        <end position="95"/>
    </location>
</feature>
<dbReference type="InterPro" id="IPR006671">
    <property type="entry name" value="Cyclin_N"/>
</dbReference>
<organism evidence="3 4">
    <name type="scientific">Paramicrosporidium saccamoebae</name>
    <dbReference type="NCBI Taxonomy" id="1246581"/>
    <lineage>
        <taxon>Eukaryota</taxon>
        <taxon>Fungi</taxon>
        <taxon>Fungi incertae sedis</taxon>
        <taxon>Cryptomycota</taxon>
        <taxon>Cryptomycota incertae sedis</taxon>
        <taxon>Paramicrosporidium</taxon>
    </lineage>
</organism>
<evidence type="ECO:0000259" key="2">
    <source>
        <dbReference type="Pfam" id="PF00134"/>
    </source>
</evidence>
<dbReference type="PANTHER" id="PTHR15615">
    <property type="match status" value="1"/>
</dbReference>
<evidence type="ECO:0000256" key="1">
    <source>
        <dbReference type="SAM" id="MobiDB-lite"/>
    </source>
</evidence>
<feature type="compositionally biased region" description="Basic and acidic residues" evidence="1">
    <location>
        <begin position="76"/>
        <end position="85"/>
    </location>
</feature>
<sequence length="326" mass="37385">MSREQFIISLSVESFPKAGSHRSELPMRRFAITSSHSIGYLSNLSSHPEQDQQIPEITTTSRRRITQRMERTVIEHVESSEESQHVCDTSYTGEQGSRHRNRSTPPRPSSSKDLYRLVERVYRKGSRSPQLIRLLHSVRSPIPLRVAVASADYIERVWTSLGAVQAQTQQSLTNYIANILYRLGPSIITVFTAIFYVGRLRRFYPKAIGEHGCGHRLFTVSLLIAYRYLECQTVTDEEFYHTWSLFSNGVFQAADLFRMELEFVAFLKFNLYISYEDFEYFVDRVYNSDGGQIVPRCLDIPQITQSLGSTPPEGDAFVPTLHPSCH</sequence>
<dbReference type="InterPro" id="IPR013922">
    <property type="entry name" value="Cyclin_PHO80-like"/>
</dbReference>
<gene>
    <name evidence="3" type="ORF">PSACC_02531</name>
</gene>
<dbReference type="SUPFAM" id="SSF47954">
    <property type="entry name" value="Cyclin-like"/>
    <property type="match status" value="1"/>
</dbReference>
<dbReference type="Pfam" id="PF00134">
    <property type="entry name" value="Cyclin_N"/>
    <property type="match status" value="1"/>
</dbReference>
<dbReference type="Gene3D" id="1.10.472.10">
    <property type="entry name" value="Cyclin-like"/>
    <property type="match status" value="1"/>
</dbReference>
<evidence type="ECO:0000313" key="3">
    <source>
        <dbReference type="EMBL" id="PJF17644.1"/>
    </source>
</evidence>
<dbReference type="GO" id="GO:0000307">
    <property type="term" value="C:cyclin-dependent protein kinase holoenzyme complex"/>
    <property type="evidence" value="ECO:0007669"/>
    <property type="project" value="TreeGrafter"/>
</dbReference>
<dbReference type="GO" id="GO:0019901">
    <property type="term" value="F:protein kinase binding"/>
    <property type="evidence" value="ECO:0007669"/>
    <property type="project" value="InterPro"/>
</dbReference>
<proteinExistence type="predicted"/>
<evidence type="ECO:0000313" key="4">
    <source>
        <dbReference type="Proteomes" id="UP000240830"/>
    </source>
</evidence>
<feature type="domain" description="Cyclin N-terminal" evidence="2">
    <location>
        <begin position="164"/>
        <end position="271"/>
    </location>
</feature>
<dbReference type="CDD" id="cd20557">
    <property type="entry name" value="CYCLIN_ScPCL1-like"/>
    <property type="match status" value="1"/>
</dbReference>
<keyword evidence="4" id="KW-1185">Reference proteome</keyword>
<name>A0A2H9TIQ5_9FUNG</name>
<dbReference type="GO" id="GO:0005634">
    <property type="term" value="C:nucleus"/>
    <property type="evidence" value="ECO:0007669"/>
    <property type="project" value="TreeGrafter"/>
</dbReference>
<accession>A0A2H9TIQ5</accession>
<dbReference type="OrthoDB" id="10250320at2759"/>
<feature type="region of interest" description="Disordered" evidence="1">
    <location>
        <begin position="76"/>
        <end position="111"/>
    </location>
</feature>
<dbReference type="Proteomes" id="UP000240830">
    <property type="component" value="Unassembled WGS sequence"/>
</dbReference>
<dbReference type="GO" id="GO:0016538">
    <property type="term" value="F:cyclin-dependent protein serine/threonine kinase regulator activity"/>
    <property type="evidence" value="ECO:0007669"/>
    <property type="project" value="TreeGrafter"/>
</dbReference>
<comment type="caution">
    <text evidence="3">The sequence shown here is derived from an EMBL/GenBank/DDBJ whole genome shotgun (WGS) entry which is preliminary data.</text>
</comment>
<dbReference type="AlphaFoldDB" id="A0A2H9TIQ5"/>
<feature type="region of interest" description="Disordered" evidence="1">
    <location>
        <begin position="42"/>
        <end position="61"/>
    </location>
</feature>
<dbReference type="InterPro" id="IPR036915">
    <property type="entry name" value="Cyclin-like_sf"/>
</dbReference>
<dbReference type="EMBL" id="MTSL01000168">
    <property type="protein sequence ID" value="PJF17644.1"/>
    <property type="molecule type" value="Genomic_DNA"/>
</dbReference>
<feature type="compositionally biased region" description="Polar residues" evidence="1">
    <location>
        <begin position="42"/>
        <end position="56"/>
    </location>
</feature>
<protein>
    <recommendedName>
        <fullName evidence="2">Cyclin N-terminal domain-containing protein</fullName>
    </recommendedName>
</protein>
<reference evidence="3 4" key="1">
    <citation type="submission" date="2016-10" db="EMBL/GenBank/DDBJ databases">
        <title>The genome of Paramicrosporidium saccamoebae is the missing link in understanding Cryptomycota and Microsporidia evolution.</title>
        <authorList>
            <person name="Quandt C.A."/>
            <person name="Beaudet D."/>
            <person name="Corsaro D."/>
            <person name="Michel R."/>
            <person name="Corradi N."/>
            <person name="James T."/>
        </authorList>
    </citation>
    <scope>NUCLEOTIDE SEQUENCE [LARGE SCALE GENOMIC DNA]</scope>
    <source>
        <strain evidence="3 4">KSL3</strain>
    </source>
</reference>